<dbReference type="Proteomes" id="UP000095284">
    <property type="component" value="Unplaced"/>
</dbReference>
<organism evidence="2 3">
    <name type="scientific">Bursaphelenchus xylophilus</name>
    <name type="common">Pinewood nematode worm</name>
    <name type="synonym">Aphelenchoides xylophilus</name>
    <dbReference type="NCBI Taxonomy" id="6326"/>
    <lineage>
        <taxon>Eukaryota</taxon>
        <taxon>Metazoa</taxon>
        <taxon>Ecdysozoa</taxon>
        <taxon>Nematoda</taxon>
        <taxon>Chromadorea</taxon>
        <taxon>Rhabditida</taxon>
        <taxon>Tylenchina</taxon>
        <taxon>Tylenchomorpha</taxon>
        <taxon>Aphelenchoidea</taxon>
        <taxon>Aphelenchoididae</taxon>
        <taxon>Bursaphelenchus</taxon>
    </lineage>
</organism>
<keyword evidence="1" id="KW-0812">Transmembrane</keyword>
<feature type="transmembrane region" description="Helical" evidence="1">
    <location>
        <begin position="57"/>
        <end position="81"/>
    </location>
</feature>
<evidence type="ECO:0000313" key="2">
    <source>
        <dbReference type="Proteomes" id="UP000095284"/>
    </source>
</evidence>
<accession>A0A1I7SJ56</accession>
<evidence type="ECO:0000313" key="3">
    <source>
        <dbReference type="WBParaSite" id="BXY_1308000.1"/>
    </source>
</evidence>
<reference evidence="3" key="1">
    <citation type="submission" date="2016-11" db="UniProtKB">
        <authorList>
            <consortium name="WormBaseParasite"/>
        </authorList>
    </citation>
    <scope>IDENTIFICATION</scope>
</reference>
<keyword evidence="1" id="KW-0472">Membrane</keyword>
<dbReference type="AlphaFoldDB" id="A0A1I7SJ56"/>
<name>A0A1I7SJ56_BURXY</name>
<sequence>IPILSIGARKKSESDPGKCGDEESVSIAIPLSSNAPRQREMSAFRFSTRRKLGPRNLALLSAVAFAFFLLWFLLTVLIIYAEDWLLGPTENVVRQKMKENGGGVKLVVGHYNGNLPKERLANLTQGELEFEMENNVSLSGK</sequence>
<dbReference type="WBParaSite" id="BXY_1308000.1">
    <property type="protein sequence ID" value="BXY_1308000.1"/>
    <property type="gene ID" value="BXY_1308000"/>
</dbReference>
<protein>
    <submittedName>
        <fullName evidence="3">SLC3A2_N domain-containing protein</fullName>
    </submittedName>
</protein>
<proteinExistence type="predicted"/>
<keyword evidence="1" id="KW-1133">Transmembrane helix</keyword>
<evidence type="ECO:0000256" key="1">
    <source>
        <dbReference type="SAM" id="Phobius"/>
    </source>
</evidence>